<organism evidence="2 3">
    <name type="scientific">Pseudomonas phage psageK4</name>
    <dbReference type="NCBI Taxonomy" id="2859563"/>
    <lineage>
        <taxon>Viruses</taxon>
        <taxon>Duplodnaviria</taxon>
        <taxon>Heunggongvirae</taxon>
        <taxon>Uroviricota</taxon>
        <taxon>Caudoviricetes</taxon>
        <taxon>Vandenendeviridae</taxon>
        <taxon>Gorskivirinae</taxon>
        <taxon>Otagovirus</taxon>
        <taxon>Otagovirus psagek4</taxon>
    </lineage>
</organism>
<dbReference type="Pfam" id="PF23858">
    <property type="entry name" value="DUF7220"/>
    <property type="match status" value="1"/>
</dbReference>
<reference evidence="2 3" key="1">
    <citation type="submission" date="2021-06" db="EMBL/GenBank/DDBJ databases">
        <authorList>
            <person name="Martino G."/>
            <person name="Holtappels D."/>
            <person name="Wagemans J."/>
            <person name="Lavigne R."/>
            <person name="Turina M."/>
            <person name="Ciuffo M."/>
        </authorList>
    </citation>
    <scope>NUCLEOTIDE SEQUENCE [LARGE SCALE GENOMIC DNA]</scope>
    <source>
        <strain evidence="3">psageK4</strain>
    </source>
</reference>
<keyword evidence="1" id="KW-1133">Transmembrane helix</keyword>
<evidence type="ECO:0008006" key="4">
    <source>
        <dbReference type="Google" id="ProtNLM"/>
    </source>
</evidence>
<dbReference type="EMBL" id="MZ348426">
    <property type="protein sequence ID" value="QXV71784.1"/>
    <property type="molecule type" value="Genomic_DNA"/>
</dbReference>
<evidence type="ECO:0000313" key="3">
    <source>
        <dbReference type="Proteomes" id="UP000827203"/>
    </source>
</evidence>
<feature type="transmembrane region" description="Helical" evidence="1">
    <location>
        <begin position="12"/>
        <end position="34"/>
    </location>
</feature>
<dbReference type="InterPro" id="IPR055644">
    <property type="entry name" value="DUF7220"/>
</dbReference>
<keyword evidence="3" id="KW-1185">Reference proteome</keyword>
<proteinExistence type="predicted"/>
<protein>
    <recommendedName>
        <fullName evidence="4">Holin</fullName>
    </recommendedName>
</protein>
<dbReference type="Proteomes" id="UP000827203">
    <property type="component" value="Segment"/>
</dbReference>
<feature type="transmembrane region" description="Helical" evidence="1">
    <location>
        <begin position="40"/>
        <end position="59"/>
    </location>
</feature>
<dbReference type="PROSITE" id="PS51257">
    <property type="entry name" value="PROKAR_LIPOPROTEIN"/>
    <property type="match status" value="1"/>
</dbReference>
<evidence type="ECO:0000313" key="2">
    <source>
        <dbReference type="EMBL" id="QXV71784.1"/>
    </source>
</evidence>
<keyword evidence="1" id="KW-0472">Membrane</keyword>
<evidence type="ECO:0000256" key="1">
    <source>
        <dbReference type="SAM" id="Phobius"/>
    </source>
</evidence>
<sequence length="73" mass="8111">MTQTKAQSLKETITNTGIGMVGSWLITMGCLQLFSTQVAIATSTTILCTVWSISRGYTVRRYFNKQAEKGEMK</sequence>
<gene>
    <name evidence="2" type="ORF">psageK4_130</name>
</gene>
<keyword evidence="1" id="KW-0812">Transmembrane</keyword>
<name>A0ABX8SQ85_9CAUD</name>
<accession>A0ABX8SQ85</accession>